<name>A0A1E7F031_9STRA</name>
<evidence type="ECO:0000313" key="1">
    <source>
        <dbReference type="EMBL" id="OEU11429.1"/>
    </source>
</evidence>
<dbReference type="InParanoid" id="A0A1E7F031"/>
<reference evidence="1 2" key="1">
    <citation type="submission" date="2016-09" db="EMBL/GenBank/DDBJ databases">
        <title>Extensive genetic diversity and differential bi-allelic expression allows diatom success in the polar Southern Ocean.</title>
        <authorList>
            <consortium name="DOE Joint Genome Institute"/>
            <person name="Mock T."/>
            <person name="Otillar R.P."/>
            <person name="Strauss J."/>
            <person name="Dupont C."/>
            <person name="Frickenhaus S."/>
            <person name="Maumus F."/>
            <person name="Mcmullan M."/>
            <person name="Sanges R."/>
            <person name="Schmutz J."/>
            <person name="Toseland A."/>
            <person name="Valas R."/>
            <person name="Veluchamy A."/>
            <person name="Ward B.J."/>
            <person name="Allen A."/>
            <person name="Barry K."/>
            <person name="Falciatore A."/>
            <person name="Ferrante M."/>
            <person name="Fortunato A.E."/>
            <person name="Gloeckner G."/>
            <person name="Gruber A."/>
            <person name="Hipkin R."/>
            <person name="Janech M."/>
            <person name="Kroth P."/>
            <person name="Leese F."/>
            <person name="Lindquist E."/>
            <person name="Lyon B.R."/>
            <person name="Martin J."/>
            <person name="Mayer C."/>
            <person name="Parker M."/>
            <person name="Quesneville H."/>
            <person name="Raymond J."/>
            <person name="Uhlig C."/>
            <person name="Valentin K.U."/>
            <person name="Worden A.Z."/>
            <person name="Armbrust E.V."/>
            <person name="Bowler C."/>
            <person name="Green B."/>
            <person name="Moulton V."/>
            <person name="Van Oosterhout C."/>
            <person name="Grigoriev I."/>
        </authorList>
    </citation>
    <scope>NUCLEOTIDE SEQUENCE [LARGE SCALE GENOMIC DNA]</scope>
    <source>
        <strain evidence="1 2">CCMP1102</strain>
    </source>
</reference>
<accession>A0A1E7F031</accession>
<evidence type="ECO:0000313" key="2">
    <source>
        <dbReference type="Proteomes" id="UP000095751"/>
    </source>
</evidence>
<dbReference type="AlphaFoldDB" id="A0A1E7F031"/>
<organism evidence="1 2">
    <name type="scientific">Fragilariopsis cylindrus CCMP1102</name>
    <dbReference type="NCBI Taxonomy" id="635003"/>
    <lineage>
        <taxon>Eukaryota</taxon>
        <taxon>Sar</taxon>
        <taxon>Stramenopiles</taxon>
        <taxon>Ochrophyta</taxon>
        <taxon>Bacillariophyta</taxon>
        <taxon>Bacillariophyceae</taxon>
        <taxon>Bacillariophycidae</taxon>
        <taxon>Bacillariales</taxon>
        <taxon>Bacillariaceae</taxon>
        <taxon>Fragilariopsis</taxon>
    </lineage>
</organism>
<sequence>MLEVDADDGGVAGTTTATTNGAAAEAAAAEAATEAVAAPPAATTWNADHIRVKIVKDCGDHLQVKIIKDCGDEDIEVKIEKEKEDGHRGNSRIYDHNNITYNTNTTCMEITISNWINHTKVIKESEKNVSNWTLFWAYFLIVVGNPFSDDFVFVLFFVHGLFCWGGMDLLHKRFNNTIITVHSTNGSTRTISNNSNSSNNNNAVVVEPVTKNEILVQTAQKKIFCPAPTDRAFHFGNFYQPDKKFSLENVHEIIAVEHEEFVYAVCVVSDRKCNLREIYLK</sequence>
<keyword evidence="2" id="KW-1185">Reference proteome</keyword>
<dbReference type="EMBL" id="KV784368">
    <property type="protein sequence ID" value="OEU11429.1"/>
    <property type="molecule type" value="Genomic_DNA"/>
</dbReference>
<gene>
    <name evidence="1" type="ORF">FRACYDRAFT_246016</name>
</gene>
<protein>
    <submittedName>
        <fullName evidence="1">Uncharacterized protein</fullName>
    </submittedName>
</protein>
<dbReference type="Proteomes" id="UP000095751">
    <property type="component" value="Unassembled WGS sequence"/>
</dbReference>
<dbReference type="KEGG" id="fcy:FRACYDRAFT_246016"/>
<proteinExistence type="predicted"/>